<evidence type="ECO:0000256" key="1">
    <source>
        <dbReference type="SAM" id="Phobius"/>
    </source>
</evidence>
<feature type="transmembrane region" description="Helical" evidence="1">
    <location>
        <begin position="43"/>
        <end position="74"/>
    </location>
</feature>
<dbReference type="InterPro" id="IPR058514">
    <property type="entry name" value="DUF8201"/>
</dbReference>
<feature type="domain" description="DUF8201" evidence="2">
    <location>
        <begin position="1"/>
        <end position="300"/>
    </location>
</feature>
<feature type="transmembrane region" description="Helical" evidence="1">
    <location>
        <begin position="280"/>
        <end position="300"/>
    </location>
</feature>
<keyword evidence="4" id="KW-1185">Reference proteome</keyword>
<dbReference type="EMBL" id="JADEXN010000197">
    <property type="protein sequence ID" value="MBE9041451.1"/>
    <property type="molecule type" value="Genomic_DNA"/>
</dbReference>
<feature type="non-terminal residue" evidence="3">
    <location>
        <position position="303"/>
    </location>
</feature>
<dbReference type="RefSeq" id="WP_264321659.1">
    <property type="nucleotide sequence ID" value="NZ_JADEXN010000197.1"/>
</dbReference>
<comment type="caution">
    <text evidence="3">The sequence shown here is derived from an EMBL/GenBank/DDBJ whole genome shotgun (WGS) entry which is preliminary data.</text>
</comment>
<feature type="transmembrane region" description="Helical" evidence="1">
    <location>
        <begin position="202"/>
        <end position="221"/>
    </location>
</feature>
<dbReference type="Pfam" id="PF26626">
    <property type="entry name" value="DUF8201"/>
    <property type="match status" value="1"/>
</dbReference>
<sequence>MLYLILVWLALLAVCSIVGNGTLALIRDRDFDDIGDRFIASTWLGLVILCVALLAVSFVVPLSLSVGLLGFAVLTTSALTLRRVRVAMAIACCSLTLGSISLSALLTISIAALMSQQIWWFDTGLYHLGSIQWLSEFGAVPGVALINPKFSFASSWFAFAAPLTPEFLGDRIGAVSNGYIYFLDTLQVAIALSKIVSGRAKVSDGFLFVFFAIVISIYLASSPASPILISFSADVAVTSLVGITAWAILVTSAEPKPLTNPLQQSDPLDRKTASILDSRLVPLILAVGAVTIKLTALPLLPIA</sequence>
<dbReference type="InterPro" id="IPR058065">
    <property type="entry name" value="LIC_10190-like"/>
</dbReference>
<gene>
    <name evidence="3" type="ORF">IQ235_11730</name>
</gene>
<accession>A0A928VWJ5</accession>
<organism evidence="3 4">
    <name type="scientific">Zarconia navalis LEGE 11467</name>
    <dbReference type="NCBI Taxonomy" id="1828826"/>
    <lineage>
        <taxon>Bacteria</taxon>
        <taxon>Bacillati</taxon>
        <taxon>Cyanobacteriota</taxon>
        <taxon>Cyanophyceae</taxon>
        <taxon>Oscillatoriophycideae</taxon>
        <taxon>Oscillatoriales</taxon>
        <taxon>Oscillatoriales incertae sedis</taxon>
        <taxon>Zarconia</taxon>
        <taxon>Zarconia navalis</taxon>
    </lineage>
</organism>
<protein>
    <recommendedName>
        <fullName evidence="2">DUF8201 domain-containing protein</fullName>
    </recommendedName>
</protein>
<dbReference type="AlphaFoldDB" id="A0A928VWJ5"/>
<evidence type="ECO:0000313" key="4">
    <source>
        <dbReference type="Proteomes" id="UP000621799"/>
    </source>
</evidence>
<proteinExistence type="predicted"/>
<reference evidence="3" key="1">
    <citation type="submission" date="2020-10" db="EMBL/GenBank/DDBJ databases">
        <authorList>
            <person name="Castelo-Branco R."/>
            <person name="Eusebio N."/>
            <person name="Adriana R."/>
            <person name="Vieira A."/>
            <person name="Brugerolle De Fraissinette N."/>
            <person name="Rezende De Castro R."/>
            <person name="Schneider M.P."/>
            <person name="Vasconcelos V."/>
            <person name="Leao P.N."/>
        </authorList>
    </citation>
    <scope>NUCLEOTIDE SEQUENCE</scope>
    <source>
        <strain evidence="3">LEGE 11467</strain>
    </source>
</reference>
<evidence type="ECO:0000313" key="3">
    <source>
        <dbReference type="EMBL" id="MBE9041451.1"/>
    </source>
</evidence>
<dbReference type="NCBIfam" id="NF047510">
    <property type="entry name" value="LIC_10190_fam"/>
    <property type="match status" value="1"/>
</dbReference>
<keyword evidence="1" id="KW-0472">Membrane</keyword>
<evidence type="ECO:0000259" key="2">
    <source>
        <dbReference type="Pfam" id="PF26626"/>
    </source>
</evidence>
<name>A0A928VWJ5_9CYAN</name>
<keyword evidence="1" id="KW-1133">Transmembrane helix</keyword>
<dbReference type="Proteomes" id="UP000621799">
    <property type="component" value="Unassembled WGS sequence"/>
</dbReference>
<feature type="transmembrane region" description="Helical" evidence="1">
    <location>
        <begin position="86"/>
        <end position="113"/>
    </location>
</feature>
<keyword evidence="1" id="KW-0812">Transmembrane</keyword>
<feature type="transmembrane region" description="Helical" evidence="1">
    <location>
        <begin position="227"/>
        <end position="249"/>
    </location>
</feature>